<proteinExistence type="predicted"/>
<evidence type="ECO:0008006" key="8">
    <source>
        <dbReference type="Google" id="ProtNLM"/>
    </source>
</evidence>
<evidence type="ECO:0000313" key="6">
    <source>
        <dbReference type="EMBL" id="KFD58093.1"/>
    </source>
</evidence>
<feature type="transmembrane region" description="Helical" evidence="5">
    <location>
        <begin position="372"/>
        <end position="390"/>
    </location>
</feature>
<keyword evidence="4 5" id="KW-0472">Membrane</keyword>
<dbReference type="GO" id="GO:0016020">
    <property type="term" value="C:membrane"/>
    <property type="evidence" value="ECO:0007669"/>
    <property type="project" value="UniProtKB-SubCell"/>
</dbReference>
<name>A0A085MLJ7_9BILA</name>
<dbReference type="Proteomes" id="UP000030764">
    <property type="component" value="Unassembled WGS sequence"/>
</dbReference>
<feature type="transmembrane region" description="Helical" evidence="5">
    <location>
        <begin position="258"/>
        <end position="279"/>
    </location>
</feature>
<evidence type="ECO:0000256" key="5">
    <source>
        <dbReference type="SAM" id="Phobius"/>
    </source>
</evidence>
<evidence type="ECO:0000256" key="2">
    <source>
        <dbReference type="ARBA" id="ARBA00022692"/>
    </source>
</evidence>
<evidence type="ECO:0000313" key="7">
    <source>
        <dbReference type="Proteomes" id="UP000030764"/>
    </source>
</evidence>
<gene>
    <name evidence="6" type="ORF">M513_00856</name>
</gene>
<feature type="transmembrane region" description="Helical" evidence="5">
    <location>
        <begin position="209"/>
        <end position="237"/>
    </location>
</feature>
<evidence type="ECO:0000256" key="1">
    <source>
        <dbReference type="ARBA" id="ARBA00004141"/>
    </source>
</evidence>
<feature type="transmembrane region" description="Helical" evidence="5">
    <location>
        <begin position="527"/>
        <end position="546"/>
    </location>
</feature>
<feature type="transmembrane region" description="Helical" evidence="5">
    <location>
        <begin position="500"/>
        <end position="521"/>
    </location>
</feature>
<dbReference type="InterPro" id="IPR005828">
    <property type="entry name" value="MFS_sugar_transport-like"/>
</dbReference>
<organism evidence="6 7">
    <name type="scientific">Trichuris suis</name>
    <name type="common">pig whipworm</name>
    <dbReference type="NCBI Taxonomy" id="68888"/>
    <lineage>
        <taxon>Eukaryota</taxon>
        <taxon>Metazoa</taxon>
        <taxon>Ecdysozoa</taxon>
        <taxon>Nematoda</taxon>
        <taxon>Enoplea</taxon>
        <taxon>Dorylaimia</taxon>
        <taxon>Trichinellida</taxon>
        <taxon>Trichuridae</taxon>
        <taxon>Trichuris</taxon>
    </lineage>
</organism>
<feature type="transmembrane region" description="Helical" evidence="5">
    <location>
        <begin position="464"/>
        <end position="488"/>
    </location>
</feature>
<feature type="transmembrane region" description="Helical" evidence="5">
    <location>
        <begin position="122"/>
        <end position="141"/>
    </location>
</feature>
<sequence length="567" mass="64154">MFHSRFSQRQSFNPLTLIHSDLPELMLNEGRLKFHIFSSLAPWYCRCAPQCISSCELSNLTNKNSLKKDLPKEETAMDLPKSSAAKRKITLYRKRSVETFGAHYVSYAQVIRTIGIFGKYQVFCIIFFLFLNVLLCGYPNLLRRCYMPHKWNYVSKDSNKTSSNATNGDKFCEESKNSAVTEQWHFYDFRGHLSDNLGRLWATFPTLSVTLVCGVLSITCNNWTIMLVFQAIVGLLLGKMKTCAMVFLSEITDEEFRILPMACTTGSLSALLATLLSFLTLHWRYYLIFLNLVCAPLLYMFLLLQESPRWLIAKGRHSRAANVLSEMGSELWIEVPMDVHVNQLSLMPSETDGHSVYTILCLFSKRRIAAKTAFLVWCCFAHSAISMAVFSDSRIEKFGTMLHSSLYGLLTLCVVIMVAFIDFKVSSITHRQIMVFGLSAEIILVTAIIVTLHSLPANNDTLPVILLALFTAAINDGLSLVILLHLVATVYPTMVRALGYGLFIAIQDASNISIAFLLRYWEMPNFGSYEIAGVSTLVSLFLCAWLQPEAKYHITKMTLPDFFHECI</sequence>
<dbReference type="Gene3D" id="1.20.1250.20">
    <property type="entry name" value="MFS general substrate transporter like domains"/>
    <property type="match status" value="1"/>
</dbReference>
<accession>A0A085MLJ7</accession>
<dbReference type="PANTHER" id="PTHR24064">
    <property type="entry name" value="SOLUTE CARRIER FAMILY 22 MEMBER"/>
    <property type="match status" value="1"/>
</dbReference>
<comment type="subcellular location">
    <subcellularLocation>
        <location evidence="1">Membrane</location>
        <topology evidence="1">Multi-pass membrane protein</topology>
    </subcellularLocation>
</comment>
<feature type="transmembrane region" description="Helical" evidence="5">
    <location>
        <begin position="433"/>
        <end position="452"/>
    </location>
</feature>
<protein>
    <recommendedName>
        <fullName evidence="8">Major facilitator superfamily (MFS) profile domain-containing protein</fullName>
    </recommendedName>
</protein>
<keyword evidence="3 5" id="KW-1133">Transmembrane helix</keyword>
<feature type="transmembrane region" description="Helical" evidence="5">
    <location>
        <begin position="402"/>
        <end position="421"/>
    </location>
</feature>
<dbReference type="InterPro" id="IPR036259">
    <property type="entry name" value="MFS_trans_sf"/>
</dbReference>
<dbReference type="AlphaFoldDB" id="A0A085MLJ7"/>
<feature type="transmembrane region" description="Helical" evidence="5">
    <location>
        <begin position="285"/>
        <end position="304"/>
    </location>
</feature>
<dbReference type="Pfam" id="PF00083">
    <property type="entry name" value="Sugar_tr"/>
    <property type="match status" value="1"/>
</dbReference>
<keyword evidence="7" id="KW-1185">Reference proteome</keyword>
<evidence type="ECO:0000256" key="3">
    <source>
        <dbReference type="ARBA" id="ARBA00022989"/>
    </source>
</evidence>
<reference evidence="6 7" key="1">
    <citation type="journal article" date="2014" name="Nat. Genet.">
        <title>Genome and transcriptome of the porcine whipworm Trichuris suis.</title>
        <authorList>
            <person name="Jex A.R."/>
            <person name="Nejsum P."/>
            <person name="Schwarz E.M."/>
            <person name="Hu L."/>
            <person name="Young N.D."/>
            <person name="Hall R.S."/>
            <person name="Korhonen P.K."/>
            <person name="Liao S."/>
            <person name="Thamsborg S."/>
            <person name="Xia J."/>
            <person name="Xu P."/>
            <person name="Wang S."/>
            <person name="Scheerlinck J.P."/>
            <person name="Hofmann A."/>
            <person name="Sternberg P.W."/>
            <person name="Wang J."/>
            <person name="Gasser R.B."/>
        </authorList>
    </citation>
    <scope>NUCLEOTIDE SEQUENCE [LARGE SCALE GENOMIC DNA]</scope>
    <source>
        <strain evidence="6">DCEP-RM93M</strain>
    </source>
</reference>
<dbReference type="SUPFAM" id="SSF103473">
    <property type="entry name" value="MFS general substrate transporter"/>
    <property type="match status" value="1"/>
</dbReference>
<dbReference type="EMBL" id="KL363185">
    <property type="protein sequence ID" value="KFD58093.1"/>
    <property type="molecule type" value="Genomic_DNA"/>
</dbReference>
<keyword evidence="2 5" id="KW-0812">Transmembrane</keyword>
<dbReference type="GO" id="GO:0022857">
    <property type="term" value="F:transmembrane transporter activity"/>
    <property type="evidence" value="ECO:0007669"/>
    <property type="project" value="InterPro"/>
</dbReference>
<evidence type="ECO:0000256" key="4">
    <source>
        <dbReference type="ARBA" id="ARBA00023136"/>
    </source>
</evidence>